<dbReference type="InterPro" id="IPR010982">
    <property type="entry name" value="Lambda_DNA-bd_dom_sf"/>
</dbReference>
<comment type="caution">
    <text evidence="2">The sequence shown here is derived from an EMBL/GenBank/DDBJ whole genome shotgun (WGS) entry which is preliminary data.</text>
</comment>
<evidence type="ECO:0000313" key="3">
    <source>
        <dbReference type="Proteomes" id="UP000664835"/>
    </source>
</evidence>
<reference evidence="2 3" key="1">
    <citation type="submission" date="2021-03" db="EMBL/GenBank/DDBJ databases">
        <title>Thiomicrorhabdus sp.nov.,novel sulfur-oxidizing bacteria isolated from coastal sediment.</title>
        <authorList>
            <person name="Liu X."/>
        </authorList>
    </citation>
    <scope>NUCLEOTIDE SEQUENCE [LARGE SCALE GENOMIC DNA]</scope>
    <source>
        <strain evidence="2 3">6S2-11</strain>
    </source>
</reference>
<organism evidence="2 3">
    <name type="scientific">Thiomicrorhabdus marina</name>
    <dbReference type="NCBI Taxonomy" id="2818442"/>
    <lineage>
        <taxon>Bacteria</taxon>
        <taxon>Pseudomonadati</taxon>
        <taxon>Pseudomonadota</taxon>
        <taxon>Gammaproteobacteria</taxon>
        <taxon>Thiotrichales</taxon>
        <taxon>Piscirickettsiaceae</taxon>
        <taxon>Thiomicrorhabdus</taxon>
    </lineage>
</organism>
<keyword evidence="1" id="KW-0812">Transmembrane</keyword>
<dbReference type="Gene3D" id="1.10.260.40">
    <property type="entry name" value="lambda repressor-like DNA-binding domains"/>
    <property type="match status" value="1"/>
</dbReference>
<dbReference type="CDD" id="cd00093">
    <property type="entry name" value="HTH_XRE"/>
    <property type="match status" value="1"/>
</dbReference>
<proteinExistence type="predicted"/>
<dbReference type="SUPFAM" id="SSF47413">
    <property type="entry name" value="lambda repressor-like DNA-binding domains"/>
    <property type="match status" value="1"/>
</dbReference>
<keyword evidence="1" id="KW-1133">Transmembrane helix</keyword>
<gene>
    <name evidence="2" type="ORF">J3998_00760</name>
</gene>
<dbReference type="InterPro" id="IPR001387">
    <property type="entry name" value="Cro/C1-type_HTH"/>
</dbReference>
<dbReference type="Proteomes" id="UP000664835">
    <property type="component" value="Unassembled WGS sequence"/>
</dbReference>
<sequence>MFKFSDYLRICRENKGVTQTELVEELINTDRIFSSLDATTLSRWERGVSKPALSKQTLIIKYFSNFFDRIYPFLNEAESIEIEKSFCAIGFSKLLGRHKMVMDFPTKNMDTKQFKVKSYLESSHKMTALRRNHMIMQEIYGPQFCNQLHENLAQHPANYFAVCEYQDDYYGHFFALRLKPPIFKRLMDFTMRADEISVDDIADQNEIGCYYFFGFFSLGELVISLIWIHFYTYLIKQQKTIKDLGAMIVSKEGEIIAKNMNTECINTIEVQNTTVMNFQASVDQMLITENVVKMLFNPESCPENS</sequence>
<evidence type="ECO:0000256" key="1">
    <source>
        <dbReference type="SAM" id="Phobius"/>
    </source>
</evidence>
<keyword evidence="3" id="KW-1185">Reference proteome</keyword>
<name>A0ABS3Q199_9GAMM</name>
<feature type="transmembrane region" description="Helical" evidence="1">
    <location>
        <begin position="210"/>
        <end position="234"/>
    </location>
</feature>
<dbReference type="EMBL" id="JAGETV010000001">
    <property type="protein sequence ID" value="MBO1926092.1"/>
    <property type="molecule type" value="Genomic_DNA"/>
</dbReference>
<dbReference type="RefSeq" id="WP_208146390.1">
    <property type="nucleotide sequence ID" value="NZ_JAGETV010000001.1"/>
</dbReference>
<accession>A0ABS3Q199</accession>
<keyword evidence="1" id="KW-0472">Membrane</keyword>
<evidence type="ECO:0000313" key="2">
    <source>
        <dbReference type="EMBL" id="MBO1926092.1"/>
    </source>
</evidence>
<protein>
    <submittedName>
        <fullName evidence="2">Helix-turn-helix transcriptional regulator</fullName>
    </submittedName>
</protein>